<feature type="compositionally biased region" description="Basic and acidic residues" evidence="8">
    <location>
        <begin position="37"/>
        <end position="48"/>
    </location>
</feature>
<comment type="subcellular location">
    <subcellularLocation>
        <location evidence="1">Mitochondrion inner membrane</location>
        <topology evidence="1">Single-pass membrane protein</topology>
    </subcellularLocation>
</comment>
<accession>A0A090M3G4</accession>
<evidence type="ECO:0000256" key="7">
    <source>
        <dbReference type="ARBA" id="ARBA00023136"/>
    </source>
</evidence>
<proteinExistence type="inferred from homology"/>
<dbReference type="GO" id="GO:0005743">
    <property type="term" value="C:mitochondrial inner membrane"/>
    <property type="evidence" value="ECO:0007669"/>
    <property type="project" value="UniProtKB-SubCell"/>
</dbReference>
<dbReference type="AlphaFoldDB" id="A0A090M3G4"/>
<sequence length="96" mass="10812">MTPAESRFVRHGVPFVALVVIGSFGLQKLVAGRLEARDAARTVEDPRAPARAQRRRRARRAMDVEGEHRRLIEGRESEATYEMKPVWRPPGVEGGH</sequence>
<feature type="region of interest" description="Disordered" evidence="8">
    <location>
        <begin position="37"/>
        <end position="63"/>
    </location>
</feature>
<evidence type="ECO:0000256" key="2">
    <source>
        <dbReference type="ARBA" id="ARBA00008370"/>
    </source>
</evidence>
<keyword evidence="7" id="KW-0472">Membrane</keyword>
<name>A0A090M3G4_OSTTA</name>
<reference evidence="9 10" key="2">
    <citation type="journal article" date="2014" name="BMC Genomics">
        <title>An improved genome of the model marine alga Ostreococcus tauri unfolds by assessing Illumina de novo assemblies.</title>
        <authorList>
            <person name="Blanc-Mathieu R."/>
            <person name="Verhelst B."/>
            <person name="Derelle E."/>
            <person name="Rombauts S."/>
            <person name="Bouget F.Y."/>
            <person name="Carre I."/>
            <person name="Chateau A."/>
            <person name="Eyre-Walker A."/>
            <person name="Grimsley N."/>
            <person name="Moreau H."/>
            <person name="Piegu B."/>
            <person name="Rivals E."/>
            <person name="Schackwitz W."/>
            <person name="Van de Peer Y."/>
            <person name="Piganeau G."/>
        </authorList>
    </citation>
    <scope>NUCLEOTIDE SEQUENCE [LARGE SCALE GENOMIC DNA]</scope>
    <source>
        <strain evidence="10">OTTH 0595 / CCAP 157/2 / RCC745</strain>
    </source>
</reference>
<keyword evidence="4" id="KW-0999">Mitochondrion inner membrane</keyword>
<keyword evidence="10" id="KW-1185">Reference proteome</keyword>
<dbReference type="InParanoid" id="A0A090M3G4"/>
<dbReference type="Proteomes" id="UP000009170">
    <property type="component" value="Unassembled WGS sequence"/>
</dbReference>
<evidence type="ECO:0000256" key="5">
    <source>
        <dbReference type="ARBA" id="ARBA00022989"/>
    </source>
</evidence>
<protein>
    <submittedName>
        <fullName evidence="9">Cytochrome c oxidase assembly protein COX16</fullName>
    </submittedName>
</protein>
<evidence type="ECO:0000256" key="4">
    <source>
        <dbReference type="ARBA" id="ARBA00022792"/>
    </source>
</evidence>
<dbReference type="Pfam" id="PF14138">
    <property type="entry name" value="COX16"/>
    <property type="match status" value="1"/>
</dbReference>
<keyword evidence="3" id="KW-0812">Transmembrane</keyword>
<organism evidence="9 10">
    <name type="scientific">Ostreococcus tauri</name>
    <name type="common">Marine green alga</name>
    <dbReference type="NCBI Taxonomy" id="70448"/>
    <lineage>
        <taxon>Eukaryota</taxon>
        <taxon>Viridiplantae</taxon>
        <taxon>Chlorophyta</taxon>
        <taxon>Mamiellophyceae</taxon>
        <taxon>Mamiellales</taxon>
        <taxon>Bathycoccaceae</taxon>
        <taxon>Ostreococcus</taxon>
    </lineage>
</organism>
<comment type="caution">
    <text evidence="9">The sequence shown here is derived from an EMBL/GenBank/DDBJ whole genome shotgun (WGS) entry which is preliminary data.</text>
</comment>
<dbReference type="RefSeq" id="XP_022838154.1">
    <property type="nucleotide sequence ID" value="XM_022985255.1"/>
</dbReference>
<gene>
    <name evidence="9" type="ORF">OT_ostta01g01190</name>
</gene>
<dbReference type="OrthoDB" id="5516033at2759"/>
<evidence type="ECO:0000256" key="3">
    <source>
        <dbReference type="ARBA" id="ARBA00022692"/>
    </source>
</evidence>
<keyword evidence="5" id="KW-1133">Transmembrane helix</keyword>
<reference evidence="10" key="1">
    <citation type="journal article" date="2006" name="Proc. Natl. Acad. Sci. U.S.A.">
        <title>Genome analysis of the smallest free-living eukaryote Ostreococcus tauri unveils many unique features.</title>
        <authorList>
            <person name="Derelle E."/>
            <person name="Ferraz C."/>
            <person name="Rombauts S."/>
            <person name="Rouze P."/>
            <person name="Worden A.Z."/>
            <person name="Robbens S."/>
            <person name="Partensky F."/>
            <person name="Degroeve S."/>
            <person name="Echeynie S."/>
            <person name="Cooke R."/>
            <person name="Saeys Y."/>
            <person name="Wuyts J."/>
            <person name="Jabbari K."/>
            <person name="Bowler C."/>
            <person name="Panaud O."/>
            <person name="Piegu B."/>
            <person name="Ball S.G."/>
            <person name="Ral J.-P."/>
            <person name="Bouget F.-Y."/>
            <person name="Piganeau G."/>
            <person name="De Baets B."/>
            <person name="Picard A."/>
            <person name="Delseny M."/>
            <person name="Demaille J."/>
            <person name="Van de Peer Y."/>
            <person name="Moreau H."/>
        </authorList>
    </citation>
    <scope>NUCLEOTIDE SEQUENCE [LARGE SCALE GENOMIC DNA]</scope>
    <source>
        <strain evidence="10">OTTH 0595 / CCAP 157/2 / RCC745</strain>
    </source>
</reference>
<evidence type="ECO:0000256" key="1">
    <source>
        <dbReference type="ARBA" id="ARBA00004434"/>
    </source>
</evidence>
<dbReference type="KEGG" id="ota:OT_ostta01g01190"/>
<evidence type="ECO:0000256" key="6">
    <source>
        <dbReference type="ARBA" id="ARBA00023128"/>
    </source>
</evidence>
<evidence type="ECO:0000256" key="8">
    <source>
        <dbReference type="SAM" id="MobiDB-lite"/>
    </source>
</evidence>
<dbReference type="GeneID" id="34945485"/>
<comment type="similarity">
    <text evidence="2">Belongs to the COX16 family.</text>
</comment>
<evidence type="ECO:0000313" key="9">
    <source>
        <dbReference type="EMBL" id="CEF96549.1"/>
    </source>
</evidence>
<dbReference type="InterPro" id="IPR020164">
    <property type="entry name" value="Cyt_c_Oxase_assmbl_COX16"/>
</dbReference>
<evidence type="ECO:0000313" key="10">
    <source>
        <dbReference type="Proteomes" id="UP000009170"/>
    </source>
</evidence>
<dbReference type="EMBL" id="CAID01000001">
    <property type="protein sequence ID" value="CEF96549.1"/>
    <property type="molecule type" value="Genomic_DNA"/>
</dbReference>
<keyword evidence="6" id="KW-0496">Mitochondrion</keyword>